<organism evidence="1 2">
    <name type="scientific">Streptococcus sobrinus W1703</name>
    <dbReference type="NCBI Taxonomy" id="1227275"/>
    <lineage>
        <taxon>Bacteria</taxon>
        <taxon>Bacillati</taxon>
        <taxon>Bacillota</taxon>
        <taxon>Bacilli</taxon>
        <taxon>Lactobacillales</taxon>
        <taxon>Streptococcaceae</taxon>
        <taxon>Streptococcus</taxon>
    </lineage>
</organism>
<dbReference type="Proteomes" id="UP000016617">
    <property type="component" value="Unassembled WGS sequence"/>
</dbReference>
<comment type="caution">
    <text evidence="1">The sequence shown here is derived from an EMBL/GenBank/DDBJ whole genome shotgun (WGS) entry which is preliminary data.</text>
</comment>
<reference evidence="1 2" key="1">
    <citation type="submission" date="2013-06" db="EMBL/GenBank/DDBJ databases">
        <authorList>
            <person name="Weinstock G."/>
            <person name="Sodergren E."/>
            <person name="Lobos E.A."/>
            <person name="Fulton L."/>
            <person name="Fulton R."/>
            <person name="Courtney L."/>
            <person name="Fronick C."/>
            <person name="O'Laughlin M."/>
            <person name="Godfrey J."/>
            <person name="Wilson R.M."/>
            <person name="Miner T."/>
            <person name="Farmer C."/>
            <person name="Delehaunty K."/>
            <person name="Cordes M."/>
            <person name="Minx P."/>
            <person name="Tomlinson C."/>
            <person name="Chen J."/>
            <person name="Wollam A."/>
            <person name="Pepin K.H."/>
            <person name="Bhonagiri V."/>
            <person name="Zhang X."/>
            <person name="Warren W."/>
            <person name="Mitreva M."/>
            <person name="Mardis E.R."/>
            <person name="Wilson R.K."/>
        </authorList>
    </citation>
    <scope>NUCLEOTIDE SEQUENCE [LARGE SCALE GENOMIC DNA]</scope>
    <source>
        <strain evidence="1 2">W1703</strain>
    </source>
</reference>
<dbReference type="HOGENOM" id="CLU_3141395_0_0_9"/>
<dbReference type="RefSeq" id="WP_019785093.1">
    <property type="nucleotide sequence ID" value="NZ_KI259653.1"/>
</dbReference>
<proteinExistence type="predicted"/>
<gene>
    <name evidence="1" type="ORF">HMPREF1557_00013</name>
</gene>
<evidence type="ECO:0000313" key="2">
    <source>
        <dbReference type="Proteomes" id="UP000016617"/>
    </source>
</evidence>
<sequence>MMSKNQNRKNHFSDQVQEAKSYIDNFSEEKAVDFAIDNPQDRAWLLDEE</sequence>
<dbReference type="AlphaFoldDB" id="U2KPQ9"/>
<evidence type="ECO:0000313" key="1">
    <source>
        <dbReference type="EMBL" id="ERJ79194.1"/>
    </source>
</evidence>
<name>U2KPQ9_9STRE</name>
<accession>U2KPQ9</accession>
<protein>
    <submittedName>
        <fullName evidence="1">Uncharacterized protein</fullName>
    </submittedName>
</protein>
<dbReference type="EMBL" id="AWVA01000002">
    <property type="protein sequence ID" value="ERJ79194.1"/>
    <property type="molecule type" value="Genomic_DNA"/>
</dbReference>
<dbReference type="PATRIC" id="fig|1227275.3.peg.12"/>